<dbReference type="InterPro" id="IPR001647">
    <property type="entry name" value="HTH_TetR"/>
</dbReference>
<dbReference type="PROSITE" id="PS50977">
    <property type="entry name" value="HTH_TETR_2"/>
    <property type="match status" value="1"/>
</dbReference>
<dbReference type="AlphaFoldDB" id="A0A1Y5TPF6"/>
<keyword evidence="2 4" id="KW-0238">DNA-binding</keyword>
<dbReference type="InterPro" id="IPR036271">
    <property type="entry name" value="Tet_transcr_reg_TetR-rel_C_sf"/>
</dbReference>
<evidence type="ECO:0000256" key="2">
    <source>
        <dbReference type="ARBA" id="ARBA00023125"/>
    </source>
</evidence>
<keyword evidence="1" id="KW-0805">Transcription regulation</keyword>
<dbReference type="EMBL" id="FWFZ01000019">
    <property type="protein sequence ID" value="SLN66879.1"/>
    <property type="molecule type" value="Genomic_DNA"/>
</dbReference>
<dbReference type="PANTHER" id="PTHR47506">
    <property type="entry name" value="TRANSCRIPTIONAL REGULATORY PROTEIN"/>
    <property type="match status" value="1"/>
</dbReference>
<sequence length="205" mass="22781">MTDNAPAIHATKQRLIDAGLRLLLRHGYNDLGVQAILAETRLPKGSFYHHFRDKEDFALQVVDGYMAQVHAGLDHCLSDRARPPLSRVRDFFEMTQAAYREEGYLGCLIGGLGQELSGVSEVFRTRIDGCLGYISERMAACLEEARQSGDIPPDSDVREVADRLVDCWEGAALRSRLQRHPQALGAMLDFFFMAVTRDRASAGPG</sequence>
<gene>
    <name evidence="6" type="primary">acuR_1</name>
    <name evidence="6" type="ORF">ROA7023_03184</name>
</gene>
<protein>
    <submittedName>
        <fullName evidence="6">Transcriptional regulator AcuR</fullName>
    </submittedName>
</protein>
<reference evidence="6 7" key="1">
    <citation type="submission" date="2017-03" db="EMBL/GenBank/DDBJ databases">
        <authorList>
            <person name="Afonso C.L."/>
            <person name="Miller P.J."/>
            <person name="Scott M.A."/>
            <person name="Spackman E."/>
            <person name="Goraichik I."/>
            <person name="Dimitrov K.M."/>
            <person name="Suarez D.L."/>
            <person name="Swayne D.E."/>
        </authorList>
    </citation>
    <scope>NUCLEOTIDE SEQUENCE [LARGE SCALE GENOMIC DNA]</scope>
    <source>
        <strain evidence="6 7">CECT 7023</strain>
    </source>
</reference>
<keyword evidence="7" id="KW-1185">Reference proteome</keyword>
<dbReference type="GO" id="GO:0003677">
    <property type="term" value="F:DNA binding"/>
    <property type="evidence" value="ECO:0007669"/>
    <property type="project" value="UniProtKB-UniRule"/>
</dbReference>
<dbReference type="RefSeq" id="WP_085879987.1">
    <property type="nucleotide sequence ID" value="NZ_FWFZ01000019.1"/>
</dbReference>
<name>A0A1Y5TPF6_9RHOB</name>
<dbReference type="Gene3D" id="1.10.357.10">
    <property type="entry name" value="Tetracycline Repressor, domain 2"/>
    <property type="match status" value="1"/>
</dbReference>
<dbReference type="SUPFAM" id="SSF46689">
    <property type="entry name" value="Homeodomain-like"/>
    <property type="match status" value="1"/>
</dbReference>
<dbReference type="PANTHER" id="PTHR47506:SF6">
    <property type="entry name" value="HTH-TYPE TRANSCRIPTIONAL REPRESSOR NEMR"/>
    <property type="match status" value="1"/>
</dbReference>
<evidence type="ECO:0000259" key="5">
    <source>
        <dbReference type="PROSITE" id="PS50977"/>
    </source>
</evidence>
<dbReference type="InterPro" id="IPR009057">
    <property type="entry name" value="Homeodomain-like_sf"/>
</dbReference>
<evidence type="ECO:0000256" key="3">
    <source>
        <dbReference type="ARBA" id="ARBA00023163"/>
    </source>
</evidence>
<dbReference type="InterPro" id="IPR011075">
    <property type="entry name" value="TetR_C"/>
</dbReference>
<evidence type="ECO:0000313" key="6">
    <source>
        <dbReference type="EMBL" id="SLN66879.1"/>
    </source>
</evidence>
<dbReference type="OrthoDB" id="9811084at2"/>
<feature type="domain" description="HTH tetR-type" evidence="5">
    <location>
        <begin position="9"/>
        <end position="69"/>
    </location>
</feature>
<keyword evidence="3" id="KW-0804">Transcription</keyword>
<dbReference type="SUPFAM" id="SSF48498">
    <property type="entry name" value="Tetracyclin repressor-like, C-terminal domain"/>
    <property type="match status" value="1"/>
</dbReference>
<evidence type="ECO:0000256" key="4">
    <source>
        <dbReference type="PROSITE-ProRule" id="PRU00335"/>
    </source>
</evidence>
<proteinExistence type="predicted"/>
<dbReference type="Pfam" id="PF16925">
    <property type="entry name" value="TetR_C_13"/>
    <property type="match status" value="1"/>
</dbReference>
<dbReference type="PRINTS" id="PR00455">
    <property type="entry name" value="HTHTETR"/>
</dbReference>
<feature type="DNA-binding region" description="H-T-H motif" evidence="4">
    <location>
        <begin position="32"/>
        <end position="51"/>
    </location>
</feature>
<accession>A0A1Y5TPF6</accession>
<dbReference type="Proteomes" id="UP000193900">
    <property type="component" value="Unassembled WGS sequence"/>
</dbReference>
<organism evidence="6 7">
    <name type="scientific">Roseisalinus antarcticus</name>
    <dbReference type="NCBI Taxonomy" id="254357"/>
    <lineage>
        <taxon>Bacteria</taxon>
        <taxon>Pseudomonadati</taxon>
        <taxon>Pseudomonadota</taxon>
        <taxon>Alphaproteobacteria</taxon>
        <taxon>Rhodobacterales</taxon>
        <taxon>Roseobacteraceae</taxon>
        <taxon>Roseisalinus</taxon>
    </lineage>
</organism>
<evidence type="ECO:0000256" key="1">
    <source>
        <dbReference type="ARBA" id="ARBA00023015"/>
    </source>
</evidence>
<dbReference type="Pfam" id="PF00440">
    <property type="entry name" value="TetR_N"/>
    <property type="match status" value="1"/>
</dbReference>
<evidence type="ECO:0000313" key="7">
    <source>
        <dbReference type="Proteomes" id="UP000193900"/>
    </source>
</evidence>